<accession>A0ABD6DKR3</accession>
<organism evidence="2 3">
    <name type="scientific">Haloarchaeobius litoreus</name>
    <dbReference type="NCBI Taxonomy" id="755306"/>
    <lineage>
        <taxon>Archaea</taxon>
        <taxon>Methanobacteriati</taxon>
        <taxon>Methanobacteriota</taxon>
        <taxon>Stenosarchaea group</taxon>
        <taxon>Halobacteria</taxon>
        <taxon>Halobacteriales</taxon>
        <taxon>Halorubellaceae</taxon>
        <taxon>Haloarchaeobius</taxon>
    </lineage>
</organism>
<keyword evidence="3" id="KW-1185">Reference proteome</keyword>
<dbReference type="EMBL" id="JBHUDO010000002">
    <property type="protein sequence ID" value="MFD1646038.1"/>
    <property type="molecule type" value="Genomic_DNA"/>
</dbReference>
<dbReference type="RefSeq" id="WP_256398437.1">
    <property type="nucleotide sequence ID" value="NZ_JANHJR010000001.1"/>
</dbReference>
<dbReference type="Proteomes" id="UP001597034">
    <property type="component" value="Unassembled WGS sequence"/>
</dbReference>
<gene>
    <name evidence="2" type="ORF">ACFSBL_10125</name>
</gene>
<proteinExistence type="predicted"/>
<evidence type="ECO:0000313" key="2">
    <source>
        <dbReference type="EMBL" id="MFD1646038.1"/>
    </source>
</evidence>
<protein>
    <recommendedName>
        <fullName evidence="1">DUF8069 domain-containing protein</fullName>
    </recommendedName>
</protein>
<name>A0ABD6DKR3_9EURY</name>
<feature type="domain" description="DUF8069" evidence="1">
    <location>
        <begin position="10"/>
        <end position="85"/>
    </location>
</feature>
<evidence type="ECO:0000313" key="3">
    <source>
        <dbReference type="Proteomes" id="UP001597034"/>
    </source>
</evidence>
<evidence type="ECO:0000259" key="1">
    <source>
        <dbReference type="Pfam" id="PF26266"/>
    </source>
</evidence>
<dbReference type="Pfam" id="PF26266">
    <property type="entry name" value="DUF8069"/>
    <property type="match status" value="1"/>
</dbReference>
<comment type="caution">
    <text evidence="2">The sequence shown here is derived from an EMBL/GenBank/DDBJ whole genome shotgun (WGS) entry which is preliminary data.</text>
</comment>
<dbReference type="AlphaFoldDB" id="A0ABD6DKR3"/>
<reference evidence="2 3" key="1">
    <citation type="journal article" date="2019" name="Int. J. Syst. Evol. Microbiol.">
        <title>The Global Catalogue of Microorganisms (GCM) 10K type strain sequencing project: providing services to taxonomists for standard genome sequencing and annotation.</title>
        <authorList>
            <consortium name="The Broad Institute Genomics Platform"/>
            <consortium name="The Broad Institute Genome Sequencing Center for Infectious Disease"/>
            <person name="Wu L."/>
            <person name="Ma J."/>
        </authorList>
    </citation>
    <scope>NUCLEOTIDE SEQUENCE [LARGE SCALE GENOMIC DNA]</scope>
    <source>
        <strain evidence="2 3">CGMCC 1.10390</strain>
    </source>
</reference>
<dbReference type="InterPro" id="IPR058382">
    <property type="entry name" value="DUF8069"/>
</dbReference>
<sequence length="86" mass="10133">MTDYPPEREGYEQFERRQLAKDRDCIRTLQLAESDARYVVDSLIDAGIVEPLPQTKRFVHRPTDRTFRSSICLAYFHRGWLTGLDD</sequence>